<evidence type="ECO:0000256" key="4">
    <source>
        <dbReference type="ARBA" id="ARBA00023134"/>
    </source>
</evidence>
<sequence length="208" mass="23362">MGVDTAIKCVILGDHGTGKTSLLISYTTKKFPSMDVPVLLDPCDVIIMAEGKERMLRLWDTTDEQGYTRLRPLWYPQTNVFLVCFSIASPGSFELVREKWLPQVRYMCPGVPCLIVGTKTDLRDDPSTKRKLAKMKMQPVRYKDGVRMAKGLDLQYLECSALTQDGLNDIFDQVNLQSLQLDCLRSNNPYLGHNCCSTASNASEEISV</sequence>
<evidence type="ECO:0000313" key="7">
    <source>
        <dbReference type="Proteomes" id="UP000191342"/>
    </source>
</evidence>
<accession>A0A1V6SJE4</accession>
<keyword evidence="7" id="KW-1185">Reference proteome</keyword>
<proteinExistence type="predicted"/>
<keyword evidence="3" id="KW-0547">Nucleotide-binding</keyword>
<dbReference type="OrthoDB" id="8830751at2759"/>
<dbReference type="SUPFAM" id="SSF52540">
    <property type="entry name" value="P-loop containing nucleoside triphosphate hydrolases"/>
    <property type="match status" value="1"/>
</dbReference>
<dbReference type="Pfam" id="PF00071">
    <property type="entry name" value="Ras"/>
    <property type="match status" value="1"/>
</dbReference>
<evidence type="ECO:0000256" key="2">
    <source>
        <dbReference type="ARBA" id="ARBA00022481"/>
    </source>
</evidence>
<evidence type="ECO:0000256" key="3">
    <source>
        <dbReference type="ARBA" id="ARBA00022741"/>
    </source>
</evidence>
<dbReference type="Gene3D" id="3.40.50.300">
    <property type="entry name" value="P-loop containing nucleotide triphosphate hydrolases"/>
    <property type="match status" value="1"/>
</dbReference>
<keyword evidence="2" id="KW-0488">Methylation</keyword>
<gene>
    <name evidence="6" type="ORF">PENFLA_c040G08186</name>
</gene>
<dbReference type="PRINTS" id="PR00449">
    <property type="entry name" value="RASTRNSFRMNG"/>
</dbReference>
<evidence type="ECO:0000256" key="1">
    <source>
        <dbReference type="ARBA" id="ARBA00004370"/>
    </source>
</evidence>
<dbReference type="SMART" id="SM00174">
    <property type="entry name" value="RHO"/>
    <property type="match status" value="1"/>
</dbReference>
<dbReference type="NCBIfam" id="TIGR00231">
    <property type="entry name" value="small_GTP"/>
    <property type="match status" value="1"/>
</dbReference>
<dbReference type="PROSITE" id="PS51419">
    <property type="entry name" value="RAB"/>
    <property type="match status" value="1"/>
</dbReference>
<comment type="caution">
    <text evidence="6">The sequence shown here is derived from an EMBL/GenBank/DDBJ whole genome shotgun (WGS) entry which is preliminary data.</text>
</comment>
<dbReference type="FunFam" id="3.40.50.300:FF:002060">
    <property type="entry name" value="Rho family GTPase"/>
    <property type="match status" value="1"/>
</dbReference>
<dbReference type="InterPro" id="IPR003578">
    <property type="entry name" value="Small_GTPase_Rho"/>
</dbReference>
<dbReference type="Proteomes" id="UP000191342">
    <property type="component" value="Unassembled WGS sequence"/>
</dbReference>
<dbReference type="InterPro" id="IPR001806">
    <property type="entry name" value="Small_GTPase"/>
</dbReference>
<keyword evidence="4" id="KW-0342">GTP-binding</keyword>
<reference evidence="7" key="1">
    <citation type="journal article" date="2017" name="Nat. Microbiol.">
        <title>Global analysis of biosynthetic gene clusters reveals vast potential of secondary metabolite production in Penicillium species.</title>
        <authorList>
            <person name="Nielsen J.C."/>
            <person name="Grijseels S."/>
            <person name="Prigent S."/>
            <person name="Ji B."/>
            <person name="Dainat J."/>
            <person name="Nielsen K.F."/>
            <person name="Frisvad J.C."/>
            <person name="Workman M."/>
            <person name="Nielsen J."/>
        </authorList>
    </citation>
    <scope>NUCLEOTIDE SEQUENCE [LARGE SCALE GENOMIC DNA]</scope>
    <source>
        <strain evidence="7">IBT 14082</strain>
    </source>
</reference>
<name>A0A1V6SJE4_9EURO</name>
<dbReference type="STRING" id="254877.A0A1V6SJE4"/>
<organism evidence="6 7">
    <name type="scientific">Penicillium flavigenum</name>
    <dbReference type="NCBI Taxonomy" id="254877"/>
    <lineage>
        <taxon>Eukaryota</taxon>
        <taxon>Fungi</taxon>
        <taxon>Dikarya</taxon>
        <taxon>Ascomycota</taxon>
        <taxon>Pezizomycotina</taxon>
        <taxon>Eurotiomycetes</taxon>
        <taxon>Eurotiomycetidae</taxon>
        <taxon>Eurotiales</taxon>
        <taxon>Aspergillaceae</taxon>
        <taxon>Penicillium</taxon>
    </lineage>
</organism>
<dbReference type="EMBL" id="MLQL01000040">
    <property type="protein sequence ID" value="OQE14127.1"/>
    <property type="molecule type" value="Genomic_DNA"/>
</dbReference>
<dbReference type="PROSITE" id="PS51421">
    <property type="entry name" value="RAS"/>
    <property type="match status" value="1"/>
</dbReference>
<protein>
    <submittedName>
        <fullName evidence="6">Uncharacterized protein</fullName>
    </submittedName>
</protein>
<dbReference type="InterPro" id="IPR005225">
    <property type="entry name" value="Small_GTP-bd"/>
</dbReference>
<dbReference type="SMART" id="SM00175">
    <property type="entry name" value="RAB"/>
    <property type="match status" value="1"/>
</dbReference>
<dbReference type="PANTHER" id="PTHR24072">
    <property type="entry name" value="RHO FAMILY GTPASE"/>
    <property type="match status" value="1"/>
</dbReference>
<dbReference type="GO" id="GO:0005525">
    <property type="term" value="F:GTP binding"/>
    <property type="evidence" value="ECO:0007669"/>
    <property type="project" value="UniProtKB-KW"/>
</dbReference>
<dbReference type="SMART" id="SM00173">
    <property type="entry name" value="RAS"/>
    <property type="match status" value="1"/>
</dbReference>
<evidence type="ECO:0000313" key="6">
    <source>
        <dbReference type="EMBL" id="OQE14127.1"/>
    </source>
</evidence>
<dbReference type="GO" id="GO:0007264">
    <property type="term" value="P:small GTPase-mediated signal transduction"/>
    <property type="evidence" value="ECO:0007669"/>
    <property type="project" value="InterPro"/>
</dbReference>
<dbReference type="InterPro" id="IPR027417">
    <property type="entry name" value="P-loop_NTPase"/>
</dbReference>
<evidence type="ECO:0000256" key="5">
    <source>
        <dbReference type="ARBA" id="ARBA00023136"/>
    </source>
</evidence>
<dbReference type="PROSITE" id="PS51420">
    <property type="entry name" value="RHO"/>
    <property type="match status" value="1"/>
</dbReference>
<keyword evidence="5" id="KW-0472">Membrane</keyword>
<dbReference type="AlphaFoldDB" id="A0A1V6SJE4"/>
<dbReference type="GO" id="GO:0016020">
    <property type="term" value="C:membrane"/>
    <property type="evidence" value="ECO:0007669"/>
    <property type="project" value="UniProtKB-SubCell"/>
</dbReference>
<comment type="subcellular location">
    <subcellularLocation>
        <location evidence="1">Membrane</location>
    </subcellularLocation>
</comment>
<dbReference type="GO" id="GO:0003924">
    <property type="term" value="F:GTPase activity"/>
    <property type="evidence" value="ECO:0007669"/>
    <property type="project" value="InterPro"/>
</dbReference>